<dbReference type="Proteomes" id="UP000492820">
    <property type="component" value="Unassembled WGS sequence"/>
</dbReference>
<evidence type="ECO:0000313" key="3">
    <source>
        <dbReference type="WBParaSite" id="EgrG_002019100"/>
    </source>
</evidence>
<dbReference type="AlphaFoldDB" id="A0A068WD60"/>
<dbReference type="WBParaSite" id="EgrG_002019100">
    <property type="protein sequence ID" value="EgrG_002019100"/>
    <property type="gene ID" value="EgrG_002019100"/>
</dbReference>
<name>A0A068WD60_ECHGR</name>
<organism evidence="1">
    <name type="scientific">Echinococcus granulosus</name>
    <name type="common">Hydatid tapeworm</name>
    <dbReference type="NCBI Taxonomy" id="6210"/>
    <lineage>
        <taxon>Eukaryota</taxon>
        <taxon>Metazoa</taxon>
        <taxon>Spiralia</taxon>
        <taxon>Lophotrochozoa</taxon>
        <taxon>Platyhelminthes</taxon>
        <taxon>Cestoda</taxon>
        <taxon>Eucestoda</taxon>
        <taxon>Cyclophyllidea</taxon>
        <taxon>Taeniidae</taxon>
        <taxon>Echinococcus</taxon>
        <taxon>Echinococcus granulosus group</taxon>
    </lineage>
</organism>
<evidence type="ECO:0000313" key="1">
    <source>
        <dbReference type="EMBL" id="CDS16330.1"/>
    </source>
</evidence>
<gene>
    <name evidence="1" type="ORF">EgrG_002019100</name>
</gene>
<evidence type="ECO:0000313" key="2">
    <source>
        <dbReference type="Proteomes" id="UP000492820"/>
    </source>
</evidence>
<reference evidence="3" key="3">
    <citation type="submission" date="2020-10" db="UniProtKB">
        <authorList>
            <consortium name="WormBaseParasite"/>
        </authorList>
    </citation>
    <scope>IDENTIFICATION</scope>
</reference>
<sequence>MIRSISLPAFEYRQCEAATKYELVLTDLDQTFEGKSEAMTLVLLPQNIYMRRRDLHAGPTTKLDLVNHESPL</sequence>
<proteinExistence type="predicted"/>
<reference evidence="1 2" key="1">
    <citation type="journal article" date="2013" name="Nature">
        <title>The genomes of four tapeworm species reveal adaptations to parasitism.</title>
        <authorList>
            <person name="Tsai I.J."/>
            <person name="Zarowiecki M."/>
            <person name="Holroyd N."/>
            <person name="Garciarrubio A."/>
            <person name="Sanchez-Flores A."/>
            <person name="Brooks K.L."/>
            <person name="Tracey A."/>
            <person name="Bobes R.J."/>
            <person name="Fragoso G."/>
            <person name="Sciutto E."/>
            <person name="Aslett M."/>
            <person name="Beasley H."/>
            <person name="Bennett H.M."/>
            <person name="Cai J."/>
            <person name="Camicia F."/>
            <person name="Clark R."/>
            <person name="Cucher M."/>
            <person name="De Silva N."/>
            <person name="Day T.A."/>
            <person name="Deplazes P."/>
            <person name="Estrada K."/>
            <person name="Fernandez C."/>
            <person name="Holland P.W."/>
            <person name="Hou J."/>
            <person name="Hu S."/>
            <person name="Huckvale T."/>
            <person name="Hung S.S."/>
            <person name="Kamenetzky L."/>
            <person name="Keane J.A."/>
            <person name="Kiss F."/>
            <person name="Koziol U."/>
            <person name="Lambert O."/>
            <person name="Liu K."/>
            <person name="Luo X."/>
            <person name="Luo Y."/>
            <person name="Macchiaroli N."/>
            <person name="Nichol S."/>
            <person name="Paps J."/>
            <person name="Parkinson J."/>
            <person name="Pouchkina-Stantcheva N."/>
            <person name="Riddiford N."/>
            <person name="Rosenzvit M."/>
            <person name="Salinas G."/>
            <person name="Wasmuth J.D."/>
            <person name="Zamanian M."/>
            <person name="Zheng Y."/>
            <person name="Cai X."/>
            <person name="Soberon X."/>
            <person name="Olson P.D."/>
            <person name="Laclette J.P."/>
            <person name="Brehm K."/>
            <person name="Berriman M."/>
            <person name="Garciarrubio A."/>
            <person name="Bobes R.J."/>
            <person name="Fragoso G."/>
            <person name="Sanchez-Flores A."/>
            <person name="Estrada K."/>
            <person name="Cevallos M.A."/>
            <person name="Morett E."/>
            <person name="Gonzalez V."/>
            <person name="Portillo T."/>
            <person name="Ochoa-Leyva A."/>
            <person name="Jose M.V."/>
            <person name="Sciutto E."/>
            <person name="Landa A."/>
            <person name="Jimenez L."/>
            <person name="Valdes V."/>
            <person name="Carrero J.C."/>
            <person name="Larralde C."/>
            <person name="Morales-Montor J."/>
            <person name="Limon-Lason J."/>
            <person name="Soberon X."/>
            <person name="Laclette J.P."/>
        </authorList>
    </citation>
    <scope>NUCLEOTIDE SEQUENCE [LARGE SCALE GENOMIC DNA]</scope>
</reference>
<protein>
    <submittedName>
        <fullName evidence="3">DUF2283 domain-containing protein</fullName>
    </submittedName>
</protein>
<accession>A0A068WD60</accession>
<dbReference type="EMBL" id="LK028576">
    <property type="protein sequence ID" value="CDS16330.1"/>
    <property type="molecule type" value="Genomic_DNA"/>
</dbReference>
<reference evidence="1" key="2">
    <citation type="submission" date="2014-06" db="EMBL/GenBank/DDBJ databases">
        <authorList>
            <person name="Aslett M."/>
        </authorList>
    </citation>
    <scope>NUCLEOTIDE SEQUENCE</scope>
</reference>